<gene>
    <name evidence="2" type="ORF">EJ04DRAFT_517142</name>
</gene>
<evidence type="ECO:0000313" key="2">
    <source>
        <dbReference type="EMBL" id="KAF2727621.1"/>
    </source>
</evidence>
<accession>A0A9P4UW72</accession>
<feature type="compositionally biased region" description="Polar residues" evidence="1">
    <location>
        <begin position="239"/>
        <end position="268"/>
    </location>
</feature>
<reference evidence="2" key="1">
    <citation type="journal article" date="2020" name="Stud. Mycol.">
        <title>101 Dothideomycetes genomes: a test case for predicting lifestyles and emergence of pathogens.</title>
        <authorList>
            <person name="Haridas S."/>
            <person name="Albert R."/>
            <person name="Binder M."/>
            <person name="Bloem J."/>
            <person name="Labutti K."/>
            <person name="Salamov A."/>
            <person name="Andreopoulos B."/>
            <person name="Baker S."/>
            <person name="Barry K."/>
            <person name="Bills G."/>
            <person name="Bluhm B."/>
            <person name="Cannon C."/>
            <person name="Castanera R."/>
            <person name="Culley D."/>
            <person name="Daum C."/>
            <person name="Ezra D."/>
            <person name="Gonzalez J."/>
            <person name="Henrissat B."/>
            <person name="Kuo A."/>
            <person name="Liang C."/>
            <person name="Lipzen A."/>
            <person name="Lutzoni F."/>
            <person name="Magnuson J."/>
            <person name="Mondo S."/>
            <person name="Nolan M."/>
            <person name="Ohm R."/>
            <person name="Pangilinan J."/>
            <person name="Park H.-J."/>
            <person name="Ramirez L."/>
            <person name="Alfaro M."/>
            <person name="Sun H."/>
            <person name="Tritt A."/>
            <person name="Yoshinaga Y."/>
            <person name="Zwiers L.-H."/>
            <person name="Turgeon B."/>
            <person name="Goodwin S."/>
            <person name="Spatafora J."/>
            <person name="Crous P."/>
            <person name="Grigoriev I."/>
        </authorList>
    </citation>
    <scope>NUCLEOTIDE SEQUENCE</scope>
    <source>
        <strain evidence="2">CBS 125425</strain>
    </source>
</reference>
<comment type="caution">
    <text evidence="2">The sequence shown here is derived from an EMBL/GenBank/DDBJ whole genome shotgun (WGS) entry which is preliminary data.</text>
</comment>
<evidence type="ECO:0000256" key="1">
    <source>
        <dbReference type="SAM" id="MobiDB-lite"/>
    </source>
</evidence>
<dbReference type="OrthoDB" id="3794105at2759"/>
<protein>
    <submittedName>
        <fullName evidence="2">Uncharacterized protein</fullName>
    </submittedName>
</protein>
<proteinExistence type="predicted"/>
<name>A0A9P4UW72_9PLEO</name>
<feature type="region of interest" description="Disordered" evidence="1">
    <location>
        <begin position="221"/>
        <end position="342"/>
    </location>
</feature>
<evidence type="ECO:0000313" key="3">
    <source>
        <dbReference type="Proteomes" id="UP000799444"/>
    </source>
</evidence>
<sequence length="374" mass="41800">MDLIRNALSHSPIDLPGFSSSGGVTVTVGKPNDAEEFFISSRVLKECPALRQNLDFAEGSCITSLDASIFRAIVESIETKDAFKKLSFSPQDALKFAKFWEHANTLGYAAFQNRVTEKFQSGYRELLEKRASVQPEQESITYLRNHVGFHSPAEQLIIDSYAGLLQWHTDISLKLQALSPDTALHIKERWDIVVSSRGVQDRVVGKHDAFRVSKDQMARHRRTIQMLPPSKAILGRPQTPGTKASTPLHSSSQKPALPRSESTSSLTQRIRMMIPGLNSTNSDGETLVPDRVPSPMRPLLSTPPNPRPRSSASDRAPFMPPSPHLSFRTPQKIPEDDESSDDELVDYFNDVFKGKMSMVEREFDSKTKLLDDKP</sequence>
<organism evidence="2 3">
    <name type="scientific">Polyplosphaeria fusca</name>
    <dbReference type="NCBI Taxonomy" id="682080"/>
    <lineage>
        <taxon>Eukaryota</taxon>
        <taxon>Fungi</taxon>
        <taxon>Dikarya</taxon>
        <taxon>Ascomycota</taxon>
        <taxon>Pezizomycotina</taxon>
        <taxon>Dothideomycetes</taxon>
        <taxon>Pleosporomycetidae</taxon>
        <taxon>Pleosporales</taxon>
        <taxon>Tetraplosphaeriaceae</taxon>
        <taxon>Polyplosphaeria</taxon>
    </lineage>
</organism>
<dbReference type="Proteomes" id="UP000799444">
    <property type="component" value="Unassembled WGS sequence"/>
</dbReference>
<dbReference type="AlphaFoldDB" id="A0A9P4UW72"/>
<keyword evidence="3" id="KW-1185">Reference proteome</keyword>
<dbReference type="EMBL" id="ML996321">
    <property type="protein sequence ID" value="KAF2727621.1"/>
    <property type="molecule type" value="Genomic_DNA"/>
</dbReference>